<proteinExistence type="predicted"/>
<feature type="non-terminal residue" evidence="1">
    <location>
        <position position="1"/>
    </location>
</feature>
<organism evidence="1 2">
    <name type="scientific">Araneus ventricosus</name>
    <name type="common">Orbweaver spider</name>
    <name type="synonym">Epeira ventricosa</name>
    <dbReference type="NCBI Taxonomy" id="182803"/>
    <lineage>
        <taxon>Eukaryota</taxon>
        <taxon>Metazoa</taxon>
        <taxon>Ecdysozoa</taxon>
        <taxon>Arthropoda</taxon>
        <taxon>Chelicerata</taxon>
        <taxon>Arachnida</taxon>
        <taxon>Araneae</taxon>
        <taxon>Araneomorphae</taxon>
        <taxon>Entelegynae</taxon>
        <taxon>Araneoidea</taxon>
        <taxon>Araneidae</taxon>
        <taxon>Araneus</taxon>
    </lineage>
</organism>
<keyword evidence="2" id="KW-1185">Reference proteome</keyword>
<accession>A0A4Y2K389</accession>
<dbReference type="AlphaFoldDB" id="A0A4Y2K389"/>
<name>A0A4Y2K389_ARAVE</name>
<evidence type="ECO:0000313" key="1">
    <source>
        <dbReference type="EMBL" id="GBM96309.1"/>
    </source>
</evidence>
<reference evidence="1 2" key="1">
    <citation type="journal article" date="2019" name="Sci. Rep.">
        <title>Orb-weaving spider Araneus ventricosus genome elucidates the spidroin gene catalogue.</title>
        <authorList>
            <person name="Kono N."/>
            <person name="Nakamura H."/>
            <person name="Ohtoshi R."/>
            <person name="Moran D.A.P."/>
            <person name="Shinohara A."/>
            <person name="Yoshida Y."/>
            <person name="Fujiwara M."/>
            <person name="Mori M."/>
            <person name="Tomita M."/>
            <person name="Arakawa K."/>
        </authorList>
    </citation>
    <scope>NUCLEOTIDE SEQUENCE [LARGE SCALE GENOMIC DNA]</scope>
</reference>
<gene>
    <name evidence="1" type="ORF">AVEN_128802_1</name>
</gene>
<evidence type="ECO:0000313" key="2">
    <source>
        <dbReference type="Proteomes" id="UP000499080"/>
    </source>
</evidence>
<protein>
    <submittedName>
        <fullName evidence="1">Uncharacterized protein</fullName>
    </submittedName>
</protein>
<sequence length="35" mass="3646">VANNSVAVHLLVVANNLVVEALQTSLIGKIDARFG</sequence>
<comment type="caution">
    <text evidence="1">The sequence shown here is derived from an EMBL/GenBank/DDBJ whole genome shotgun (WGS) entry which is preliminary data.</text>
</comment>
<dbReference type="EMBL" id="BGPR01270190">
    <property type="protein sequence ID" value="GBM96309.1"/>
    <property type="molecule type" value="Genomic_DNA"/>
</dbReference>
<dbReference type="Proteomes" id="UP000499080">
    <property type="component" value="Unassembled WGS sequence"/>
</dbReference>